<dbReference type="InParanoid" id="A0A168LRU7"/>
<name>A0A168LRU7_ABSGL</name>
<dbReference type="EMBL" id="LT551764">
    <property type="protein sequence ID" value="SAL97366.1"/>
    <property type="molecule type" value="Genomic_DNA"/>
</dbReference>
<sequence length="294" mass="32693">MYSPDSLEIISEILMVTCITALSLVFGRKIASIEGPVRYIRGLLLLLYGLSWAFDLISCMSSSTNNGNYISCLVGFFNCVILHTVTKVVLYLYFTEKAYIISVPKSNRFSSALYVCNLCMLIPYIGFIIMMVVYRETLVSADYPFFCSIGYQMPASVAVLAYDFCINIMFAGVFIKYAYWPNTGQQTSHQSSLLHMMARRNIIVSITSALMTVANYGVIIAFSGSPRGLVTMTISAIDVTLVAGVVQWATSHPAVEIQSLEKLLQRGNNDKTVKLEIKQHQEVVVLTELASQRV</sequence>
<dbReference type="PANTHER" id="PTHR38848">
    <property type="entry name" value="G-PROTEIN COUPLED RECEPTORS FAMILY 3 PROFILE DOMAIN-CONTAINING PROTEIN"/>
    <property type="match status" value="1"/>
</dbReference>
<gene>
    <name evidence="2" type="primary">ABSGL_02858.1 scaffold 4007</name>
</gene>
<evidence type="ECO:0000313" key="3">
    <source>
        <dbReference type="Proteomes" id="UP000078561"/>
    </source>
</evidence>
<proteinExistence type="predicted"/>
<feature type="transmembrane region" description="Helical" evidence="1">
    <location>
        <begin position="201"/>
        <end position="222"/>
    </location>
</feature>
<feature type="transmembrane region" description="Helical" evidence="1">
    <location>
        <begin position="39"/>
        <end position="57"/>
    </location>
</feature>
<evidence type="ECO:0000256" key="1">
    <source>
        <dbReference type="SAM" id="Phobius"/>
    </source>
</evidence>
<feature type="transmembrane region" description="Helical" evidence="1">
    <location>
        <begin position="154"/>
        <end position="180"/>
    </location>
</feature>
<keyword evidence="3" id="KW-1185">Reference proteome</keyword>
<keyword evidence="1" id="KW-0812">Transmembrane</keyword>
<organism evidence="2">
    <name type="scientific">Absidia glauca</name>
    <name type="common">Pin mould</name>
    <dbReference type="NCBI Taxonomy" id="4829"/>
    <lineage>
        <taxon>Eukaryota</taxon>
        <taxon>Fungi</taxon>
        <taxon>Fungi incertae sedis</taxon>
        <taxon>Mucoromycota</taxon>
        <taxon>Mucoromycotina</taxon>
        <taxon>Mucoromycetes</taxon>
        <taxon>Mucorales</taxon>
        <taxon>Cunninghamellaceae</taxon>
        <taxon>Absidia</taxon>
    </lineage>
</organism>
<dbReference type="OMA" id="CINIMFA"/>
<feature type="transmembrane region" description="Helical" evidence="1">
    <location>
        <begin position="114"/>
        <end position="134"/>
    </location>
</feature>
<reference evidence="2" key="1">
    <citation type="submission" date="2016-04" db="EMBL/GenBank/DDBJ databases">
        <authorList>
            <person name="Evans L.H."/>
            <person name="Alamgir A."/>
            <person name="Owens N."/>
            <person name="Weber N.D."/>
            <person name="Virtaneva K."/>
            <person name="Barbian K."/>
            <person name="Babar A."/>
            <person name="Rosenke K."/>
        </authorList>
    </citation>
    <scope>NUCLEOTIDE SEQUENCE [LARGE SCALE GENOMIC DNA]</scope>
    <source>
        <strain evidence="2">CBS 101.48</strain>
    </source>
</reference>
<accession>A0A168LRU7</accession>
<feature type="transmembrane region" description="Helical" evidence="1">
    <location>
        <begin position="69"/>
        <end position="94"/>
    </location>
</feature>
<dbReference type="PANTHER" id="PTHR38848:SF3">
    <property type="entry name" value="G-PROTEIN COUPLED RECEPTORS FAMILY 3 PROFILE DOMAIN-CONTAINING PROTEIN"/>
    <property type="match status" value="1"/>
</dbReference>
<keyword evidence="1" id="KW-1133">Transmembrane helix</keyword>
<protein>
    <recommendedName>
        <fullName evidence="4">G-protein coupled receptors family 1 profile domain-containing protein</fullName>
    </recommendedName>
</protein>
<dbReference type="AlphaFoldDB" id="A0A168LRU7"/>
<dbReference type="Proteomes" id="UP000078561">
    <property type="component" value="Unassembled WGS sequence"/>
</dbReference>
<evidence type="ECO:0000313" key="2">
    <source>
        <dbReference type="EMBL" id="SAL97366.1"/>
    </source>
</evidence>
<dbReference type="OrthoDB" id="3210850at2759"/>
<feature type="transmembrane region" description="Helical" evidence="1">
    <location>
        <begin position="6"/>
        <end position="27"/>
    </location>
</feature>
<evidence type="ECO:0008006" key="4">
    <source>
        <dbReference type="Google" id="ProtNLM"/>
    </source>
</evidence>
<keyword evidence="1" id="KW-0472">Membrane</keyword>